<dbReference type="AlphaFoldDB" id="A0A5N5WYA4"/>
<evidence type="ECO:0000256" key="1">
    <source>
        <dbReference type="SAM" id="Phobius"/>
    </source>
</evidence>
<organism evidence="2 3">
    <name type="scientific">Aspergillus leporis</name>
    <dbReference type="NCBI Taxonomy" id="41062"/>
    <lineage>
        <taxon>Eukaryota</taxon>
        <taxon>Fungi</taxon>
        <taxon>Dikarya</taxon>
        <taxon>Ascomycota</taxon>
        <taxon>Pezizomycotina</taxon>
        <taxon>Eurotiomycetes</taxon>
        <taxon>Eurotiomycetidae</taxon>
        <taxon>Eurotiales</taxon>
        <taxon>Aspergillaceae</taxon>
        <taxon>Aspergillus</taxon>
        <taxon>Aspergillus subgen. Circumdati</taxon>
    </lineage>
</organism>
<name>A0A5N5WYA4_9EURO</name>
<feature type="transmembrane region" description="Helical" evidence="1">
    <location>
        <begin position="99"/>
        <end position="118"/>
    </location>
</feature>
<sequence length="119" mass="14042">MMQTEPIEVDEERVHLIPLSICMLLHDAFVLSPSFEHTVCNSVTTSESQLTAPHYMTKPLSLASTILSSWFLCLPFSSFFHFIPFHMCPMFRAFRWTQWYLHSYSTLYIYLSFVCHFTF</sequence>
<accession>A0A5N5WYA4</accession>
<keyword evidence="1" id="KW-0472">Membrane</keyword>
<proteinExistence type="predicted"/>
<evidence type="ECO:0000313" key="2">
    <source>
        <dbReference type="EMBL" id="KAB8072737.1"/>
    </source>
</evidence>
<protein>
    <submittedName>
        <fullName evidence="2">Uncharacterized protein</fullName>
    </submittedName>
</protein>
<dbReference type="Proteomes" id="UP000326565">
    <property type="component" value="Unassembled WGS sequence"/>
</dbReference>
<keyword evidence="3" id="KW-1185">Reference proteome</keyword>
<dbReference type="EMBL" id="ML732240">
    <property type="protein sequence ID" value="KAB8072737.1"/>
    <property type="molecule type" value="Genomic_DNA"/>
</dbReference>
<evidence type="ECO:0000313" key="3">
    <source>
        <dbReference type="Proteomes" id="UP000326565"/>
    </source>
</evidence>
<keyword evidence="1" id="KW-1133">Transmembrane helix</keyword>
<gene>
    <name evidence="2" type="ORF">BDV29DRAFT_147836</name>
</gene>
<feature type="transmembrane region" description="Helical" evidence="1">
    <location>
        <begin position="66"/>
        <end position="87"/>
    </location>
</feature>
<keyword evidence="1" id="KW-0812">Transmembrane</keyword>
<reference evidence="2 3" key="1">
    <citation type="submission" date="2019-04" db="EMBL/GenBank/DDBJ databases">
        <title>Friends and foes A comparative genomics study of 23 Aspergillus species from section Flavi.</title>
        <authorList>
            <consortium name="DOE Joint Genome Institute"/>
            <person name="Kjaerbolling I."/>
            <person name="Vesth T."/>
            <person name="Frisvad J.C."/>
            <person name="Nybo J.L."/>
            <person name="Theobald S."/>
            <person name="Kildgaard S."/>
            <person name="Isbrandt T."/>
            <person name="Kuo A."/>
            <person name="Sato A."/>
            <person name="Lyhne E.K."/>
            <person name="Kogle M.E."/>
            <person name="Wiebenga A."/>
            <person name="Kun R.S."/>
            <person name="Lubbers R.J."/>
            <person name="Makela M.R."/>
            <person name="Barry K."/>
            <person name="Chovatia M."/>
            <person name="Clum A."/>
            <person name="Daum C."/>
            <person name="Haridas S."/>
            <person name="He G."/>
            <person name="LaButti K."/>
            <person name="Lipzen A."/>
            <person name="Mondo S."/>
            <person name="Riley R."/>
            <person name="Salamov A."/>
            <person name="Simmons B.A."/>
            <person name="Magnuson J.K."/>
            <person name="Henrissat B."/>
            <person name="Mortensen U.H."/>
            <person name="Larsen T.O."/>
            <person name="Devries R.P."/>
            <person name="Grigoriev I.V."/>
            <person name="Machida M."/>
            <person name="Baker S.E."/>
            <person name="Andersen M.R."/>
        </authorList>
    </citation>
    <scope>NUCLEOTIDE SEQUENCE [LARGE SCALE GENOMIC DNA]</scope>
    <source>
        <strain evidence="2 3">CBS 151.66</strain>
    </source>
</reference>